<comment type="similarity">
    <text evidence="2">Belongs to the ACC deaminase/D-cysteine desulfhydrase family.</text>
</comment>
<evidence type="ECO:0000256" key="1">
    <source>
        <dbReference type="ARBA" id="ARBA00001933"/>
    </source>
</evidence>
<dbReference type="Pfam" id="PF00291">
    <property type="entry name" value="PALP"/>
    <property type="match status" value="1"/>
</dbReference>
<feature type="domain" description="Tryptophan synthase beta chain-like PALP" evidence="6">
    <location>
        <begin position="18"/>
        <end position="289"/>
    </location>
</feature>
<dbReference type="InterPro" id="IPR036052">
    <property type="entry name" value="TrpB-like_PALP_sf"/>
</dbReference>
<evidence type="ECO:0000313" key="8">
    <source>
        <dbReference type="Proteomes" id="UP000633278"/>
    </source>
</evidence>
<protein>
    <submittedName>
        <fullName evidence="7">1-aminocyclopropane-1-carboxylate deaminase</fullName>
    </submittedName>
</protein>
<evidence type="ECO:0000256" key="2">
    <source>
        <dbReference type="ARBA" id="ARBA00008639"/>
    </source>
</evidence>
<comment type="caution">
    <text evidence="7">The sequence shown here is derived from an EMBL/GenBank/DDBJ whole genome shotgun (WGS) entry which is preliminary data.</text>
</comment>
<name>A0A917HV98_9FLAO</name>
<feature type="modified residue" description="N6-(pyridoxal phosphate)lysine" evidence="5">
    <location>
        <position position="41"/>
    </location>
</feature>
<organism evidence="7 8">
    <name type="scientific">Polaribacter pacificus</name>
    <dbReference type="NCBI Taxonomy" id="1775173"/>
    <lineage>
        <taxon>Bacteria</taxon>
        <taxon>Pseudomonadati</taxon>
        <taxon>Bacteroidota</taxon>
        <taxon>Flavobacteriia</taxon>
        <taxon>Flavobacteriales</taxon>
        <taxon>Flavobacteriaceae</taxon>
    </lineage>
</organism>
<dbReference type="PANTHER" id="PTHR43780:SF2">
    <property type="entry name" value="1-AMINOCYCLOPROPANE-1-CARBOXYLATE DEAMINASE-RELATED"/>
    <property type="match status" value="1"/>
</dbReference>
<evidence type="ECO:0000256" key="3">
    <source>
        <dbReference type="ARBA" id="ARBA00022898"/>
    </source>
</evidence>
<accession>A0A917HV98</accession>
<dbReference type="Gene3D" id="3.40.50.1100">
    <property type="match status" value="2"/>
</dbReference>
<keyword evidence="3 5" id="KW-0663">Pyridoxal phosphate</keyword>
<dbReference type="AlphaFoldDB" id="A0A917HV98"/>
<evidence type="ECO:0000259" key="6">
    <source>
        <dbReference type="Pfam" id="PF00291"/>
    </source>
</evidence>
<dbReference type="InterPro" id="IPR027278">
    <property type="entry name" value="ACCD_DCysDesulf"/>
</dbReference>
<proteinExistence type="inferred from homology"/>
<comment type="cofactor">
    <cofactor evidence="1">
        <name>pyridoxal 5'-phosphate</name>
        <dbReference type="ChEBI" id="CHEBI:597326"/>
    </cofactor>
</comment>
<evidence type="ECO:0000256" key="4">
    <source>
        <dbReference type="PIRSR" id="PIRSR006278-1"/>
    </source>
</evidence>
<keyword evidence="8" id="KW-1185">Reference proteome</keyword>
<dbReference type="EMBL" id="BMJW01000001">
    <property type="protein sequence ID" value="GGG90398.1"/>
    <property type="molecule type" value="Genomic_DNA"/>
</dbReference>
<sequence length="312" mass="35029">MFIDEKRIHNQPITLSFLKDSSIELYVKREDQLHPMVSGNKFRKLKYSLLEAEQQDHTTLLSFGGAYSNHIAATAAAGKQLGFKTIGVIRGDELAKDLENTFSTNATLREARNNGMQFYFVDRETYRTKEDPQFLNELKKRYGNFYLIPEGGTSMLAVKGCEEILTNEDKKFDYICVAVGTGGTIAGLINTVAAHQQVIGFPALKGSFLKEEILKLTSKTTNWCLQTAYHFGGYAKSDPILIAFMNQFLKETGIQLDPIYTGKMFYGLVQMIQNQELKTGSKVLLIHTGGLQGIEGYNKILAKKQQEIIQVL</sequence>
<dbReference type="RefSeq" id="WP_188597570.1">
    <property type="nucleotide sequence ID" value="NZ_BMJW01000001.1"/>
</dbReference>
<dbReference type="InterPro" id="IPR001926">
    <property type="entry name" value="TrpB-like_PALP"/>
</dbReference>
<dbReference type="Proteomes" id="UP000633278">
    <property type="component" value="Unassembled WGS sequence"/>
</dbReference>
<feature type="active site" description="Nucleophile" evidence="4">
    <location>
        <position position="68"/>
    </location>
</feature>
<gene>
    <name evidence="7" type="primary">acdS</name>
    <name evidence="7" type="ORF">GCM10011416_03720</name>
</gene>
<evidence type="ECO:0000256" key="5">
    <source>
        <dbReference type="PIRSR" id="PIRSR006278-2"/>
    </source>
</evidence>
<dbReference type="PANTHER" id="PTHR43780">
    <property type="entry name" value="1-AMINOCYCLOPROPANE-1-CARBOXYLATE DEAMINASE-RELATED"/>
    <property type="match status" value="1"/>
</dbReference>
<dbReference type="SUPFAM" id="SSF53686">
    <property type="entry name" value="Tryptophan synthase beta subunit-like PLP-dependent enzymes"/>
    <property type="match status" value="1"/>
</dbReference>
<reference evidence="7" key="2">
    <citation type="submission" date="2020-09" db="EMBL/GenBank/DDBJ databases">
        <authorList>
            <person name="Sun Q."/>
            <person name="Zhou Y."/>
        </authorList>
    </citation>
    <scope>NUCLEOTIDE SEQUENCE</scope>
    <source>
        <strain evidence="7">CGMCC 1.15763</strain>
    </source>
</reference>
<reference evidence="7" key="1">
    <citation type="journal article" date="2014" name="Int. J. Syst. Evol. Microbiol.">
        <title>Complete genome sequence of Corynebacterium casei LMG S-19264T (=DSM 44701T), isolated from a smear-ripened cheese.</title>
        <authorList>
            <consortium name="US DOE Joint Genome Institute (JGI-PGF)"/>
            <person name="Walter F."/>
            <person name="Albersmeier A."/>
            <person name="Kalinowski J."/>
            <person name="Ruckert C."/>
        </authorList>
    </citation>
    <scope>NUCLEOTIDE SEQUENCE</scope>
    <source>
        <strain evidence="7">CGMCC 1.15763</strain>
    </source>
</reference>
<dbReference type="PIRSF" id="PIRSF006278">
    <property type="entry name" value="ACCD_DCysDesulf"/>
    <property type="match status" value="1"/>
</dbReference>
<dbReference type="GO" id="GO:0019148">
    <property type="term" value="F:D-cysteine desulfhydrase activity"/>
    <property type="evidence" value="ECO:0007669"/>
    <property type="project" value="TreeGrafter"/>
</dbReference>
<evidence type="ECO:0000313" key="7">
    <source>
        <dbReference type="EMBL" id="GGG90398.1"/>
    </source>
</evidence>